<reference evidence="3" key="1">
    <citation type="submission" date="2022-06" db="EMBL/GenBank/DDBJ databases">
        <title>Uncovering the hologenomic basis of an extraordinary plant invasion.</title>
        <authorList>
            <person name="Bieker V.C."/>
            <person name="Martin M.D."/>
            <person name="Gilbert T."/>
            <person name="Hodgins K."/>
            <person name="Battlay P."/>
            <person name="Petersen B."/>
            <person name="Wilson J."/>
        </authorList>
    </citation>
    <scope>NUCLEOTIDE SEQUENCE</scope>
    <source>
        <strain evidence="3">AA19_3_7</strain>
        <tissue evidence="3">Leaf</tissue>
    </source>
</reference>
<evidence type="ECO:0000259" key="2">
    <source>
        <dbReference type="Pfam" id="PF04727"/>
    </source>
</evidence>
<dbReference type="PANTHER" id="PTHR12771">
    <property type="entry name" value="ENGULFMENT AND CELL MOTILITY"/>
    <property type="match status" value="1"/>
</dbReference>
<organism evidence="3 4">
    <name type="scientific">Ambrosia artemisiifolia</name>
    <name type="common">Common ragweed</name>
    <dbReference type="NCBI Taxonomy" id="4212"/>
    <lineage>
        <taxon>Eukaryota</taxon>
        <taxon>Viridiplantae</taxon>
        <taxon>Streptophyta</taxon>
        <taxon>Embryophyta</taxon>
        <taxon>Tracheophyta</taxon>
        <taxon>Spermatophyta</taxon>
        <taxon>Magnoliopsida</taxon>
        <taxon>eudicotyledons</taxon>
        <taxon>Gunneridae</taxon>
        <taxon>Pentapetalae</taxon>
        <taxon>asterids</taxon>
        <taxon>campanulids</taxon>
        <taxon>Asterales</taxon>
        <taxon>Asteraceae</taxon>
        <taxon>Asteroideae</taxon>
        <taxon>Heliantheae alliance</taxon>
        <taxon>Heliantheae</taxon>
        <taxon>Ambrosia</taxon>
    </lineage>
</organism>
<proteinExistence type="predicted"/>
<dbReference type="AlphaFoldDB" id="A0AAD5CWF9"/>
<dbReference type="PANTHER" id="PTHR12771:SF49">
    <property type="entry name" value="ELMO_CED-12 FAMILY PROTEIN"/>
    <property type="match status" value="1"/>
</dbReference>
<feature type="region of interest" description="Disordered" evidence="1">
    <location>
        <begin position="1"/>
        <end position="20"/>
    </location>
</feature>
<evidence type="ECO:0000313" key="4">
    <source>
        <dbReference type="Proteomes" id="UP001206925"/>
    </source>
</evidence>
<sequence length="138" mass="15486">KQKEMNRRSEGGGGGSCIAIRTTTTPSTSRFFYNTSSSDPTTSGGPTWMRKGIPCEERLRRLKNRTKVYFDPTRLEHQISFQHLIRKQGAKGAAWEYPFAVAGLNITFMLMKMLDLDANKPRTLVSAVFVHMLSGKNA</sequence>
<keyword evidence="4" id="KW-1185">Reference proteome</keyword>
<comment type="caution">
    <text evidence="3">The sequence shown here is derived from an EMBL/GenBank/DDBJ whole genome shotgun (WGS) entry which is preliminary data.</text>
</comment>
<dbReference type="InterPro" id="IPR050868">
    <property type="entry name" value="ELMO_domain-containing"/>
</dbReference>
<feature type="domain" description="ELMO" evidence="2">
    <location>
        <begin position="76"/>
        <end position="121"/>
    </location>
</feature>
<accession>A0AAD5CWF9</accession>
<protein>
    <recommendedName>
        <fullName evidence="2">ELMO domain-containing protein</fullName>
    </recommendedName>
</protein>
<evidence type="ECO:0000313" key="3">
    <source>
        <dbReference type="EMBL" id="KAI7749267.1"/>
    </source>
</evidence>
<gene>
    <name evidence="3" type="ORF">M8C21_030911</name>
</gene>
<dbReference type="EMBL" id="JAMZMK010006391">
    <property type="protein sequence ID" value="KAI7749267.1"/>
    <property type="molecule type" value="Genomic_DNA"/>
</dbReference>
<name>A0AAD5CWF9_AMBAR</name>
<evidence type="ECO:0000256" key="1">
    <source>
        <dbReference type="SAM" id="MobiDB-lite"/>
    </source>
</evidence>
<dbReference type="Pfam" id="PF04727">
    <property type="entry name" value="ELMO_CED12"/>
    <property type="match status" value="1"/>
</dbReference>
<feature type="compositionally biased region" description="Basic and acidic residues" evidence="1">
    <location>
        <begin position="1"/>
        <end position="10"/>
    </location>
</feature>
<dbReference type="InterPro" id="IPR006816">
    <property type="entry name" value="ELMO_dom"/>
</dbReference>
<feature type="non-terminal residue" evidence="3">
    <location>
        <position position="1"/>
    </location>
</feature>
<dbReference type="Proteomes" id="UP001206925">
    <property type="component" value="Unassembled WGS sequence"/>
</dbReference>